<proteinExistence type="inferred from homology"/>
<dbReference type="Proteomes" id="UP001620645">
    <property type="component" value="Unassembled WGS sequence"/>
</dbReference>
<feature type="region of interest" description="Disordered" evidence="3">
    <location>
        <begin position="1"/>
        <end position="117"/>
    </location>
</feature>
<name>A0ABD2ISJ5_HETSC</name>
<evidence type="ECO:0000313" key="7">
    <source>
        <dbReference type="Proteomes" id="UP001620645"/>
    </source>
</evidence>
<feature type="domain" description="Pellino FHA" evidence="4">
    <location>
        <begin position="146"/>
        <end position="258"/>
    </location>
</feature>
<evidence type="ECO:0000259" key="5">
    <source>
        <dbReference type="Pfam" id="PF20723"/>
    </source>
</evidence>
<dbReference type="AlphaFoldDB" id="A0ABD2ISJ5"/>
<dbReference type="InterPro" id="IPR048335">
    <property type="entry name" value="Pellino_RING"/>
</dbReference>
<accession>A0ABD2ISJ5</accession>
<feature type="region of interest" description="Disordered" evidence="3">
    <location>
        <begin position="325"/>
        <end position="345"/>
    </location>
</feature>
<feature type="domain" description="Pellino FHA" evidence="4">
    <location>
        <begin position="347"/>
        <end position="417"/>
    </location>
</feature>
<feature type="domain" description="Pellino RING" evidence="5">
    <location>
        <begin position="426"/>
        <end position="568"/>
    </location>
</feature>
<dbReference type="Pfam" id="PF20723">
    <property type="entry name" value="Pellino_RING"/>
    <property type="match status" value="1"/>
</dbReference>
<dbReference type="EMBL" id="JBICCN010000293">
    <property type="protein sequence ID" value="KAL3080560.1"/>
    <property type="molecule type" value="Genomic_DNA"/>
</dbReference>
<dbReference type="PANTHER" id="PTHR12098:SF2">
    <property type="entry name" value="PROTEIN PELLINO"/>
    <property type="match status" value="1"/>
</dbReference>
<comment type="caution">
    <text evidence="6">The sequence shown here is derived from an EMBL/GenBank/DDBJ whole genome shotgun (WGS) entry which is preliminary data.</text>
</comment>
<evidence type="ECO:0000256" key="2">
    <source>
        <dbReference type="ARBA" id="ARBA00022553"/>
    </source>
</evidence>
<protein>
    <submittedName>
        <fullName evidence="6">Uncharacterized protein</fullName>
    </submittedName>
</protein>
<dbReference type="InterPro" id="IPR048334">
    <property type="entry name" value="Pellino_FHA"/>
</dbReference>
<gene>
    <name evidence="6" type="ORF">niasHS_013754</name>
</gene>
<keyword evidence="7" id="KW-1185">Reference proteome</keyword>
<comment type="similarity">
    <text evidence="1">Belongs to the pellino family.</text>
</comment>
<feature type="compositionally biased region" description="Polar residues" evidence="3">
    <location>
        <begin position="7"/>
        <end position="18"/>
    </location>
</feature>
<organism evidence="6 7">
    <name type="scientific">Heterodera schachtii</name>
    <name type="common">Sugarbeet cyst nematode worm</name>
    <name type="synonym">Tylenchus schachtii</name>
    <dbReference type="NCBI Taxonomy" id="97005"/>
    <lineage>
        <taxon>Eukaryota</taxon>
        <taxon>Metazoa</taxon>
        <taxon>Ecdysozoa</taxon>
        <taxon>Nematoda</taxon>
        <taxon>Chromadorea</taxon>
        <taxon>Rhabditida</taxon>
        <taxon>Tylenchina</taxon>
        <taxon>Tylenchomorpha</taxon>
        <taxon>Tylenchoidea</taxon>
        <taxon>Heteroderidae</taxon>
        <taxon>Heteroderinae</taxon>
        <taxon>Heterodera</taxon>
    </lineage>
</organism>
<evidence type="ECO:0000313" key="6">
    <source>
        <dbReference type="EMBL" id="KAL3080560.1"/>
    </source>
</evidence>
<feature type="compositionally biased region" description="Basic and acidic residues" evidence="3">
    <location>
        <begin position="333"/>
        <end position="345"/>
    </location>
</feature>
<feature type="compositionally biased region" description="Polar residues" evidence="3">
    <location>
        <begin position="89"/>
        <end position="115"/>
    </location>
</feature>
<keyword evidence="2" id="KW-0597">Phosphoprotein</keyword>
<dbReference type="PANTHER" id="PTHR12098">
    <property type="entry name" value="E3 UBIQUITIN-PROTEIN LIGASE PELLINO-RELATED"/>
    <property type="match status" value="1"/>
</dbReference>
<sequence length="590" mass="66401">MKFDQRAQPNGIQTNPKSTKIVDKTPTKSKSPSSASSSSRYTPSFLRKKKANSAPNTPNKPTKSENKIKSVPNSPQKPRGGRGFGGGTMPNTAQNSPYQYGNRTPNIFLAQNSPGNRRPPIIIQSPHRPSSSSTAAAAASAGFVDNDEISHTITFTRDDETKVVTEYGHDRNRDMFQIGRVKNEKIDFTIAEHQRISRYACRIVAERNAPANVYIYAAGFDQENNIFLGNDAARIVKPNGQFDGLVTNGIYILRPTIPEPQQQKDEIENEEIEEFPFEEMNFYEKATTSQSSDKSSGFRARFSTKTKKIIKKPIEAIRKLSPGKIFSPRKKKDKDTSKETVDADQIHTETPSCGWKEVSVTGDIYNMREMRKTGMIGEFQPHLTNKLEDWTLIDICGATLLWRSAEGLKNSPTKEQMTVQLGLFNNKLRPQDPVYMHTMQFKAYGQESGSWSKSDPTRVPYVYQGCGHVQSKHGWKADRKGLYECPFCRVKSEKVIKLTVGNEPAFHMDFQMSSFEYAFNPCGHIASERTVKYWSDIQIPDDHGNFHSICPFCKETLVEANKFIKLFITTDEQEEEAETSAAGKGKSVVH</sequence>
<evidence type="ECO:0000256" key="1">
    <source>
        <dbReference type="ARBA" id="ARBA00005639"/>
    </source>
</evidence>
<evidence type="ECO:0000259" key="4">
    <source>
        <dbReference type="Pfam" id="PF04710"/>
    </source>
</evidence>
<dbReference type="Pfam" id="PF04710">
    <property type="entry name" value="Pellino_FHA"/>
    <property type="match status" value="2"/>
</dbReference>
<dbReference type="InterPro" id="IPR006800">
    <property type="entry name" value="Pellino_fam"/>
</dbReference>
<feature type="compositionally biased region" description="Low complexity" evidence="3">
    <location>
        <begin position="28"/>
        <end position="44"/>
    </location>
</feature>
<evidence type="ECO:0000256" key="3">
    <source>
        <dbReference type="SAM" id="MobiDB-lite"/>
    </source>
</evidence>
<reference evidence="6 7" key="1">
    <citation type="submission" date="2024-10" db="EMBL/GenBank/DDBJ databases">
        <authorList>
            <person name="Kim D."/>
        </authorList>
    </citation>
    <scope>NUCLEOTIDE SEQUENCE [LARGE SCALE GENOMIC DNA]</scope>
    <source>
        <strain evidence="6">Taebaek</strain>
    </source>
</reference>